<feature type="region of interest" description="Disordered" evidence="1">
    <location>
        <begin position="91"/>
        <end position="118"/>
    </location>
</feature>
<protein>
    <submittedName>
        <fullName evidence="2">Uncharacterized protein</fullName>
    </submittedName>
</protein>
<keyword evidence="3" id="KW-1185">Reference proteome</keyword>
<name>A0ABS8TL29_DATST</name>
<organism evidence="2 3">
    <name type="scientific">Datura stramonium</name>
    <name type="common">Jimsonweed</name>
    <name type="synonym">Common thornapple</name>
    <dbReference type="NCBI Taxonomy" id="4076"/>
    <lineage>
        <taxon>Eukaryota</taxon>
        <taxon>Viridiplantae</taxon>
        <taxon>Streptophyta</taxon>
        <taxon>Embryophyta</taxon>
        <taxon>Tracheophyta</taxon>
        <taxon>Spermatophyta</taxon>
        <taxon>Magnoliopsida</taxon>
        <taxon>eudicotyledons</taxon>
        <taxon>Gunneridae</taxon>
        <taxon>Pentapetalae</taxon>
        <taxon>asterids</taxon>
        <taxon>lamiids</taxon>
        <taxon>Solanales</taxon>
        <taxon>Solanaceae</taxon>
        <taxon>Solanoideae</taxon>
        <taxon>Datureae</taxon>
        <taxon>Datura</taxon>
    </lineage>
</organism>
<sequence>MKLLRKMMRLWEVGMTLWKKIMRFREKTGNSDGKGPPPCEASLPVPAHKRFGFFFKMQASIFLGDLEYGAVVYSSYYCLPNFNIDESTKRIKGKRKGGGGNGGQEVGGVNDVKRDIRG</sequence>
<gene>
    <name evidence="2" type="ORF">HAX54_013279</name>
</gene>
<accession>A0ABS8TL29</accession>
<evidence type="ECO:0000256" key="1">
    <source>
        <dbReference type="SAM" id="MobiDB-lite"/>
    </source>
</evidence>
<proteinExistence type="predicted"/>
<reference evidence="2 3" key="1">
    <citation type="journal article" date="2021" name="BMC Genomics">
        <title>Datura genome reveals duplications of psychoactive alkaloid biosynthetic genes and high mutation rate following tissue culture.</title>
        <authorList>
            <person name="Rajewski A."/>
            <person name="Carter-House D."/>
            <person name="Stajich J."/>
            <person name="Litt A."/>
        </authorList>
    </citation>
    <scope>NUCLEOTIDE SEQUENCE [LARGE SCALE GENOMIC DNA]</scope>
    <source>
        <strain evidence="2">AR-01</strain>
    </source>
</reference>
<comment type="caution">
    <text evidence="2">The sequence shown here is derived from an EMBL/GenBank/DDBJ whole genome shotgun (WGS) entry which is preliminary data.</text>
</comment>
<dbReference type="Proteomes" id="UP000823775">
    <property type="component" value="Unassembled WGS sequence"/>
</dbReference>
<evidence type="ECO:0000313" key="2">
    <source>
        <dbReference type="EMBL" id="MCD7472250.1"/>
    </source>
</evidence>
<evidence type="ECO:0000313" key="3">
    <source>
        <dbReference type="Proteomes" id="UP000823775"/>
    </source>
</evidence>
<dbReference type="EMBL" id="JACEIK010001796">
    <property type="protein sequence ID" value="MCD7472250.1"/>
    <property type="molecule type" value="Genomic_DNA"/>
</dbReference>